<keyword evidence="2" id="KW-1185">Reference proteome</keyword>
<dbReference type="STRING" id="550983.A4R26_24170"/>
<organism evidence="1 2">
    <name type="scientific">Niastella populi</name>
    <dbReference type="NCBI Taxonomy" id="550983"/>
    <lineage>
        <taxon>Bacteria</taxon>
        <taxon>Pseudomonadati</taxon>
        <taxon>Bacteroidota</taxon>
        <taxon>Chitinophagia</taxon>
        <taxon>Chitinophagales</taxon>
        <taxon>Chitinophagaceae</taxon>
        <taxon>Niastella</taxon>
    </lineage>
</organism>
<sequence length="84" mass="9413">MAVVDDADRLSHGMPETGYARTNGEFTKIEEVLTQATDAAKNAELLATLNQWDNAMYRKLDDVLKDVRYPNLVNEFAAGYGKNF</sequence>
<proteinExistence type="predicted"/>
<protein>
    <submittedName>
        <fullName evidence="1">Uncharacterized protein</fullName>
    </submittedName>
</protein>
<gene>
    <name evidence="1" type="ORF">A4R26_24170</name>
</gene>
<evidence type="ECO:0000313" key="2">
    <source>
        <dbReference type="Proteomes" id="UP000192276"/>
    </source>
</evidence>
<dbReference type="AlphaFoldDB" id="A0A1V9FGS1"/>
<dbReference type="EMBL" id="LWBP01000192">
    <property type="protein sequence ID" value="OQP57471.1"/>
    <property type="molecule type" value="Genomic_DNA"/>
</dbReference>
<dbReference type="Proteomes" id="UP000192276">
    <property type="component" value="Unassembled WGS sequence"/>
</dbReference>
<accession>A0A1V9FGS1</accession>
<evidence type="ECO:0000313" key="1">
    <source>
        <dbReference type="EMBL" id="OQP57471.1"/>
    </source>
</evidence>
<dbReference type="RefSeq" id="WP_081167281.1">
    <property type="nucleotide sequence ID" value="NZ_LWBP01000192.1"/>
</dbReference>
<name>A0A1V9FGS1_9BACT</name>
<reference evidence="2" key="1">
    <citation type="submission" date="2016-04" db="EMBL/GenBank/DDBJ databases">
        <authorList>
            <person name="Chen L."/>
            <person name="Zhuang W."/>
            <person name="Wang G."/>
        </authorList>
    </citation>
    <scope>NUCLEOTIDE SEQUENCE [LARGE SCALE GENOMIC DNA]</scope>
    <source>
        <strain evidence="2">208</strain>
    </source>
</reference>
<comment type="caution">
    <text evidence="1">The sequence shown here is derived from an EMBL/GenBank/DDBJ whole genome shotgun (WGS) entry which is preliminary data.</text>
</comment>